<organism evidence="1">
    <name type="scientific">Ophidiomyces ophidiicola</name>
    <dbReference type="NCBI Taxonomy" id="1387563"/>
    <lineage>
        <taxon>Eukaryota</taxon>
        <taxon>Fungi</taxon>
        <taxon>Dikarya</taxon>
        <taxon>Ascomycota</taxon>
        <taxon>Pezizomycotina</taxon>
        <taxon>Eurotiomycetes</taxon>
        <taxon>Eurotiomycetidae</taxon>
        <taxon>Onygenales</taxon>
        <taxon>Onygenaceae</taxon>
        <taxon>Ophidiomyces</taxon>
    </lineage>
</organism>
<dbReference type="EMBL" id="JALBCA010000013">
    <property type="protein sequence ID" value="KAI2391196.1"/>
    <property type="molecule type" value="Genomic_DNA"/>
</dbReference>
<sequence>MSNQSELAVYTTPLHDPSVKGVYGQALAPERPASLSAMTPSSLEIPEPMRASDIPESIREEDEETASEPVEPITPRSETPPPLYQQPQVATDSSVNHADTRLRSAAIPKPLIISTAATPPSTPPSTKSPDRPYATGPRRQPSHLRSASKSLKSLFRRSNSHSGDEHTLEQNPHSPTHTRPGFLSTLRKNSMSSTAHPSPDMSQSNSPPSPSSPSSTLNGGIKSSTSTPPDGMSLRRPHRSSTGFSLRERSKVIFSATPKPHRDPRIRSPSVGDVDKQPERPGFSIPAVSGAGLKARRMSASIPDDFFVDTCELNDEYTNSSRMPGRRGKEVGKGATATVKIMYRKGGEKDAPFAVKEFRKRASKEDEEEYVQKVKSEFSIANSLNHPNIVQTFRLCTHSGRWNHVMEYCSYGELFSLVQKDYLTPRDNLCFFKQIVRGVGYLHDNGIAHRDIKLENLLLSDDGYVKITDFGVSEVFSGSHPGLRCAGGVCGKDMGEVRMCAPGICGSLPYIAPEVLAKKGDYDPRPLDIWSCAIVYLTLNYRGNPWPSADDKNPNYAKFISGWQTFLKNDSEGLVTDEKAPMCGPVFRRLNNSGMKRLLLRMLHPDPSKRFTINEVLSDRYFKTIECCSPEYLKDPSKAVTGIDAAGKGSCRLANKMVIQKIHHHFPPEKKYLPQHRFDMGEGY</sequence>
<comment type="caution">
    <text evidence="1">The sequence shown here is derived from an EMBL/GenBank/DDBJ whole genome shotgun (WGS) entry which is preliminary data.</text>
</comment>
<reference evidence="1" key="1">
    <citation type="journal article" date="2022" name="bioRxiv">
        <title>Population genetic analysis of Ophidiomyces ophidiicola, the causative agent of snake fungal disease, indicates recent introductions to the USA.</title>
        <authorList>
            <person name="Ladner J.T."/>
            <person name="Palmer J.M."/>
            <person name="Ettinger C.L."/>
            <person name="Stajich J.E."/>
            <person name="Farrell T.M."/>
            <person name="Glorioso B.M."/>
            <person name="Lawson B."/>
            <person name="Price S.J."/>
            <person name="Stengle A.G."/>
            <person name="Grear D.A."/>
            <person name="Lorch J.M."/>
        </authorList>
    </citation>
    <scope>NUCLEOTIDE SEQUENCE</scope>
    <source>
        <strain evidence="1">NWHC 24266-5</strain>
    </source>
</reference>
<accession>A0ACB8V4J0</accession>
<evidence type="ECO:0000313" key="1">
    <source>
        <dbReference type="EMBL" id="KAI2391196.1"/>
    </source>
</evidence>
<gene>
    <name evidence="1" type="ORF">LOY88_001270</name>
</gene>
<proteinExistence type="predicted"/>
<protein>
    <submittedName>
        <fullName evidence="1">Uncharacterized protein</fullName>
    </submittedName>
</protein>
<name>A0ACB8V4J0_9EURO</name>